<dbReference type="InterPro" id="IPR006186">
    <property type="entry name" value="Ser/Thr-sp_prot-phosphatase"/>
</dbReference>
<dbReference type="GO" id="GO:0005737">
    <property type="term" value="C:cytoplasm"/>
    <property type="evidence" value="ECO:0007669"/>
    <property type="project" value="TreeGrafter"/>
</dbReference>
<dbReference type="Gene3D" id="3.60.21.10">
    <property type="match status" value="1"/>
</dbReference>
<dbReference type="InterPro" id="IPR004843">
    <property type="entry name" value="Calcineurin-like_PHP"/>
</dbReference>
<feature type="domain" description="Calcineurin-like phosphoesterase" evidence="1">
    <location>
        <begin position="10"/>
        <end position="203"/>
    </location>
</feature>
<dbReference type="Pfam" id="PF00149">
    <property type="entry name" value="Metallophos"/>
    <property type="match status" value="1"/>
</dbReference>
<accession>C8VWG9</accession>
<gene>
    <name evidence="2" type="ordered locus">Dtox_1664</name>
</gene>
<dbReference type="OrthoDB" id="9779903at2"/>
<dbReference type="HOGENOM" id="CLU_023125_3_0_9"/>
<evidence type="ECO:0000259" key="1">
    <source>
        <dbReference type="Pfam" id="PF00149"/>
    </source>
</evidence>
<evidence type="ECO:0000313" key="3">
    <source>
        <dbReference type="Proteomes" id="UP000002217"/>
    </source>
</evidence>
<keyword evidence="3" id="KW-1185">Reference proteome</keyword>
<dbReference type="InterPro" id="IPR050126">
    <property type="entry name" value="Ap4A_hydrolase"/>
</dbReference>
<dbReference type="eggNOG" id="COG0639">
    <property type="taxonomic scope" value="Bacteria"/>
</dbReference>
<organism evidence="2 3">
    <name type="scientific">Desulfofarcimen acetoxidans (strain ATCC 49208 / DSM 771 / KCTC 5769 / VKM B-1644 / 5575)</name>
    <name type="common">Desulfotomaculum acetoxidans</name>
    <dbReference type="NCBI Taxonomy" id="485916"/>
    <lineage>
        <taxon>Bacteria</taxon>
        <taxon>Bacillati</taxon>
        <taxon>Bacillota</taxon>
        <taxon>Clostridia</taxon>
        <taxon>Eubacteriales</taxon>
        <taxon>Peptococcaceae</taxon>
        <taxon>Desulfofarcimen</taxon>
    </lineage>
</organism>
<proteinExistence type="predicted"/>
<protein>
    <submittedName>
        <fullName evidence="2">Metallophosphoesterase</fullName>
    </submittedName>
</protein>
<dbReference type="PANTHER" id="PTHR42850:SF7">
    <property type="entry name" value="BIS(5'-NUCLEOSYL)-TETRAPHOSPHATASE PRPE [ASYMMETRICAL]"/>
    <property type="match status" value="1"/>
</dbReference>
<dbReference type="Proteomes" id="UP000002217">
    <property type="component" value="Chromosome"/>
</dbReference>
<dbReference type="InterPro" id="IPR029052">
    <property type="entry name" value="Metallo-depent_PP-like"/>
</dbReference>
<dbReference type="AlphaFoldDB" id="C8VWG9"/>
<dbReference type="KEGG" id="dae:Dtox_1664"/>
<dbReference type="CDD" id="cd07423">
    <property type="entry name" value="MPP_Prp_like"/>
    <property type="match status" value="1"/>
</dbReference>
<dbReference type="STRING" id="485916.Dtox_1664"/>
<sequence>MRVHLPLNGPFDIIGDLHGCLDELKILLARLGYMQDGAYYHPNGRTVVFLGDLADRGPHCLASVRTVKSMVDAGSALYVPGNHCNKLARYLIGRKVQVAHGMEKTVEEYKALTARERDNFAALFLDLYNSAPPYMILDKGNLVVVHGGIREEMIGKVNHRIIDFCYYGDATGMTAADGLPLRRDWALNYHGYPLIVYGHTPVPKPKFINNTIDIDQGCCMGGHLTSLRYPELNLVQVKALDVYYESPRFKPELPARLQNKPDWQQGCTS</sequence>
<dbReference type="SUPFAM" id="SSF56300">
    <property type="entry name" value="Metallo-dependent phosphatases"/>
    <property type="match status" value="1"/>
</dbReference>
<reference evidence="2 3" key="1">
    <citation type="journal article" date="2009" name="Stand. Genomic Sci.">
        <title>Complete genome sequence of Desulfotomaculum acetoxidans type strain (5575).</title>
        <authorList>
            <person name="Spring S."/>
            <person name="Lapidus A."/>
            <person name="Schroder M."/>
            <person name="Gleim D."/>
            <person name="Sims D."/>
            <person name="Meincke L."/>
            <person name="Glavina Del Rio T."/>
            <person name="Tice H."/>
            <person name="Copeland A."/>
            <person name="Cheng J.F."/>
            <person name="Lucas S."/>
            <person name="Chen F."/>
            <person name="Nolan M."/>
            <person name="Bruce D."/>
            <person name="Goodwin L."/>
            <person name="Pitluck S."/>
            <person name="Ivanova N."/>
            <person name="Mavromatis K."/>
            <person name="Mikhailova N."/>
            <person name="Pati A."/>
            <person name="Chen A."/>
            <person name="Palaniappan K."/>
            <person name="Land M."/>
            <person name="Hauser L."/>
            <person name="Chang Y.J."/>
            <person name="Jeffries C.D."/>
            <person name="Chain P."/>
            <person name="Saunders E."/>
            <person name="Brettin T."/>
            <person name="Detter J.C."/>
            <person name="Goker M."/>
            <person name="Bristow J."/>
            <person name="Eisen J.A."/>
            <person name="Markowitz V."/>
            <person name="Hugenholtz P."/>
            <person name="Kyrpides N.C."/>
            <person name="Klenk H.P."/>
            <person name="Han C."/>
        </authorList>
    </citation>
    <scope>NUCLEOTIDE SEQUENCE [LARGE SCALE GENOMIC DNA]</scope>
    <source>
        <strain evidence="3">ATCC 49208 / DSM 771 / VKM B-1644</strain>
    </source>
</reference>
<dbReference type="PANTHER" id="PTHR42850">
    <property type="entry name" value="METALLOPHOSPHOESTERASE"/>
    <property type="match status" value="1"/>
</dbReference>
<name>C8VWG9_DESAS</name>
<dbReference type="RefSeq" id="WP_015757232.1">
    <property type="nucleotide sequence ID" value="NC_013216.1"/>
</dbReference>
<dbReference type="PRINTS" id="PR00114">
    <property type="entry name" value="STPHPHTASE"/>
</dbReference>
<dbReference type="EMBL" id="CP001720">
    <property type="protein sequence ID" value="ACV62521.1"/>
    <property type="molecule type" value="Genomic_DNA"/>
</dbReference>
<dbReference type="GO" id="GO:0016791">
    <property type="term" value="F:phosphatase activity"/>
    <property type="evidence" value="ECO:0007669"/>
    <property type="project" value="TreeGrafter"/>
</dbReference>
<dbReference type="InterPro" id="IPR041780">
    <property type="entry name" value="MPP_PrpE-like"/>
</dbReference>
<evidence type="ECO:0000313" key="2">
    <source>
        <dbReference type="EMBL" id="ACV62521.1"/>
    </source>
</evidence>